<feature type="repeat" description="WD" evidence="4">
    <location>
        <begin position="302"/>
        <end position="343"/>
    </location>
</feature>
<feature type="repeat" description="WD" evidence="4">
    <location>
        <begin position="190"/>
        <end position="215"/>
    </location>
</feature>
<dbReference type="InterPro" id="IPR036322">
    <property type="entry name" value="WD40_repeat_dom_sf"/>
</dbReference>
<evidence type="ECO:0000313" key="7">
    <source>
        <dbReference type="Proteomes" id="UP000703661"/>
    </source>
</evidence>
<dbReference type="GO" id="GO:0005656">
    <property type="term" value="C:nuclear pre-replicative complex"/>
    <property type="evidence" value="ECO:0007669"/>
    <property type="project" value="TreeGrafter"/>
</dbReference>
<feature type="domain" description="WD repeat-containing protein 54 beta-propeller" evidence="5">
    <location>
        <begin position="84"/>
        <end position="155"/>
    </location>
</feature>
<keyword evidence="7" id="KW-1185">Reference proteome</keyword>
<dbReference type="InterPro" id="IPR045227">
    <property type="entry name" value="WDR18/Ipi3/RID3"/>
</dbReference>
<evidence type="ECO:0000256" key="4">
    <source>
        <dbReference type="PROSITE-ProRule" id="PRU00221"/>
    </source>
</evidence>
<accession>A0A9P6MSW5</accession>
<dbReference type="PANTHER" id="PTHR18763">
    <property type="entry name" value="WD-REPEAT PROTEIN 18"/>
    <property type="match status" value="1"/>
</dbReference>
<dbReference type="GO" id="GO:0006261">
    <property type="term" value="P:DNA-templated DNA replication"/>
    <property type="evidence" value="ECO:0007669"/>
    <property type="project" value="TreeGrafter"/>
</dbReference>
<reference evidence="6" key="1">
    <citation type="journal article" date="2020" name="Fungal Divers.">
        <title>Resolving the Mortierellaceae phylogeny through synthesis of multi-gene phylogenetics and phylogenomics.</title>
        <authorList>
            <person name="Vandepol N."/>
            <person name="Liber J."/>
            <person name="Desiro A."/>
            <person name="Na H."/>
            <person name="Kennedy M."/>
            <person name="Barry K."/>
            <person name="Grigoriev I.V."/>
            <person name="Miller A.N."/>
            <person name="O'Donnell K."/>
            <person name="Stajich J.E."/>
            <person name="Bonito G."/>
        </authorList>
    </citation>
    <scope>NUCLEOTIDE SEQUENCE</scope>
    <source>
        <strain evidence="6">NRRL 2769</strain>
    </source>
</reference>
<evidence type="ECO:0000256" key="2">
    <source>
        <dbReference type="ARBA" id="ARBA00022574"/>
    </source>
</evidence>
<protein>
    <submittedName>
        <fullName evidence="6">Pre-rRNA-processing protein ipi3</fullName>
    </submittedName>
</protein>
<dbReference type="PANTHER" id="PTHR18763:SF0">
    <property type="entry name" value="WD REPEAT-CONTAINING PROTEIN 18"/>
    <property type="match status" value="1"/>
</dbReference>
<dbReference type="Pfam" id="PF21031">
    <property type="entry name" value="WDR54"/>
    <property type="match status" value="1"/>
</dbReference>
<dbReference type="Pfam" id="PF00400">
    <property type="entry name" value="WD40"/>
    <property type="match status" value="2"/>
</dbReference>
<dbReference type="PROSITE" id="PS50082">
    <property type="entry name" value="WD_REPEATS_2"/>
    <property type="match status" value="3"/>
</dbReference>
<evidence type="ECO:0000259" key="5">
    <source>
        <dbReference type="Pfam" id="PF21031"/>
    </source>
</evidence>
<dbReference type="InterPro" id="IPR015943">
    <property type="entry name" value="WD40/YVTN_repeat-like_dom_sf"/>
</dbReference>
<dbReference type="PROSITE" id="PS50294">
    <property type="entry name" value="WD_REPEATS_REGION"/>
    <property type="match status" value="2"/>
</dbReference>
<organism evidence="6 7">
    <name type="scientific">Entomortierella chlamydospora</name>
    <dbReference type="NCBI Taxonomy" id="101097"/>
    <lineage>
        <taxon>Eukaryota</taxon>
        <taxon>Fungi</taxon>
        <taxon>Fungi incertae sedis</taxon>
        <taxon>Mucoromycota</taxon>
        <taxon>Mortierellomycotina</taxon>
        <taxon>Mortierellomycetes</taxon>
        <taxon>Mortierellales</taxon>
        <taxon>Mortierellaceae</taxon>
        <taxon>Entomortierella</taxon>
    </lineage>
</organism>
<gene>
    <name evidence="6" type="primary">IPI3</name>
    <name evidence="6" type="ORF">BGZ80_000803</name>
</gene>
<evidence type="ECO:0000256" key="3">
    <source>
        <dbReference type="ARBA" id="ARBA00022737"/>
    </source>
</evidence>
<name>A0A9P6MSW5_9FUNG</name>
<dbReference type="SUPFAM" id="SSF50978">
    <property type="entry name" value="WD40 repeat-like"/>
    <property type="match status" value="1"/>
</dbReference>
<comment type="caution">
    <text evidence="6">The sequence shown here is derived from an EMBL/GenBank/DDBJ whole genome shotgun (WGS) entry which is preliminary data.</text>
</comment>
<evidence type="ECO:0000313" key="6">
    <source>
        <dbReference type="EMBL" id="KAG0011274.1"/>
    </source>
</evidence>
<proteinExistence type="inferred from homology"/>
<feature type="repeat" description="WD" evidence="4">
    <location>
        <begin position="120"/>
        <end position="151"/>
    </location>
</feature>
<dbReference type="EMBL" id="JAAAID010001177">
    <property type="protein sequence ID" value="KAG0011274.1"/>
    <property type="molecule type" value="Genomic_DNA"/>
</dbReference>
<sequence length="678" mass="74493">MFVELALTSSSDAADGTAYLWNLHTGSVLGSFKQNISPLQSMALVNNPRNLGSLFLSAQADKGMMHVYNFQKDQVFMKFPLPDKIVCVAVSNRGTYCAGGTESGRIHIWEIATGILHRTFDAHYKKITVLRFSADDTVMFSGSEDAVVHVWMVNSLLDDSQAESPAPHYSWTDHTLSITDIQCGVGRFHGARVVTSSLDHTCKLWDLSTGVLLTTFLFPTKIMALAFDPAERYFLAASGTPAATASTANEADYLIYQALLYRAKHTQQGYTTLEAVDGDSGLEQIGLGGVKRNGARGGDLVFRGHHHPILRLALNFDGSALVSGDSKGHLMVWDVASRQMVRDIKQHKGAISSIHILFQPADLYSNSTRPEKPKISPITPFKRIPQSRIGEGGPEVNGNNSIADDPQIIIAPSTSGIGRSAVLAQSQEYQLLESVRRGFVSSRTGVTARSTTTTIETSPGAGSKDYLELQQRYQELEARLASLTTAASAPAAPVVSPLDVSAALSGLRTLHGILSKNFAAVSKDDHTDLYPLDKPNQGKNFAYFSEGLIKVIQELAVTERYRYPETLSVEETGKLLSGELLDSVSSDRSLTGNCHEDYLTERSQKIQYWISSARAYAERYSESGYRYSMCRTDDIEHASAVKYLIIKNQISRLLMLANHSYIPLKDLNRFLRSHCYTV</sequence>
<comment type="similarity">
    <text evidence="1">Belongs to the WD repeat IPI3/WDR18 family.</text>
</comment>
<dbReference type="AlphaFoldDB" id="A0A9P6MSW5"/>
<dbReference type="GO" id="GO:0006364">
    <property type="term" value="P:rRNA processing"/>
    <property type="evidence" value="ECO:0007669"/>
    <property type="project" value="TreeGrafter"/>
</dbReference>
<dbReference type="SMART" id="SM00320">
    <property type="entry name" value="WD40"/>
    <property type="match status" value="4"/>
</dbReference>
<dbReference type="Proteomes" id="UP000703661">
    <property type="component" value="Unassembled WGS sequence"/>
</dbReference>
<evidence type="ECO:0000256" key="1">
    <source>
        <dbReference type="ARBA" id="ARBA00010143"/>
    </source>
</evidence>
<dbReference type="InterPro" id="IPR001680">
    <property type="entry name" value="WD40_rpt"/>
</dbReference>
<dbReference type="GO" id="GO:0120330">
    <property type="term" value="C:rixosome complex"/>
    <property type="evidence" value="ECO:0007669"/>
    <property type="project" value="TreeGrafter"/>
</dbReference>
<keyword evidence="2 4" id="KW-0853">WD repeat</keyword>
<dbReference type="Gene3D" id="2.130.10.10">
    <property type="entry name" value="YVTN repeat-like/Quinoprotein amine dehydrogenase"/>
    <property type="match status" value="3"/>
</dbReference>
<keyword evidence="3" id="KW-0677">Repeat</keyword>
<dbReference type="InterPro" id="IPR049546">
    <property type="entry name" value="WDR54_beta_prop"/>
</dbReference>